<dbReference type="SUPFAM" id="SSF57850">
    <property type="entry name" value="RING/U-box"/>
    <property type="match status" value="1"/>
</dbReference>
<reference evidence="6" key="2">
    <citation type="submission" date="2025-09" db="UniProtKB">
        <authorList>
            <consortium name="Ensembl"/>
        </authorList>
    </citation>
    <scope>IDENTIFICATION</scope>
</reference>
<sequence>MLKNKSHSSKKDNLAVTAVALQDHILHDLQLQNLSVADHSKTKVQKTENRSKALKRDTKAIIDTGLKKTTQGPRVEDPEREYVLDPKPPPLTLAQKLGLFEPPPLPLSSEEWEKVKQRSVLQGDSMQPCPICKEEFRLHPQVLLSCSHVFHRACLQAFEKFANKKTCPLCRKSQYQTRVIRDGAHLFRVKCATRIQAHWRGHVVRKWYRNLRKTVPPSDAKLRKKFYEKKFTEISHRILCSYDTNIEELFSEIDRCLAINRSVLQQLEEKCGREITEEDWQKIQMQNEPPSVLEDSCLLEHNSHNSFLPW</sequence>
<evidence type="ECO:0000256" key="1">
    <source>
        <dbReference type="ARBA" id="ARBA00022723"/>
    </source>
</evidence>
<dbReference type="Proteomes" id="UP000694414">
    <property type="component" value="Unplaced"/>
</dbReference>
<dbReference type="InterPro" id="IPR042862">
    <property type="entry name" value="RNF32"/>
</dbReference>
<dbReference type="Ensembl" id="ENSPSMT00000005860.1">
    <property type="protein sequence ID" value="ENSPSMP00000004890.1"/>
    <property type="gene ID" value="ENSPSMG00000003801.1"/>
</dbReference>
<dbReference type="CDD" id="cd23767">
    <property type="entry name" value="IQCD"/>
    <property type="match status" value="1"/>
</dbReference>
<keyword evidence="7" id="KW-1185">Reference proteome</keyword>
<dbReference type="InterPro" id="IPR013083">
    <property type="entry name" value="Znf_RING/FYVE/PHD"/>
</dbReference>
<dbReference type="PROSITE" id="PS50096">
    <property type="entry name" value="IQ"/>
    <property type="match status" value="1"/>
</dbReference>
<dbReference type="Gene3D" id="3.30.40.10">
    <property type="entry name" value="Zinc/RING finger domain, C3HC4 (zinc finger)"/>
    <property type="match status" value="1"/>
</dbReference>
<dbReference type="PANTHER" id="PTHR14991:SF0">
    <property type="entry name" value="RING FINGER PROTEIN 32"/>
    <property type="match status" value="1"/>
</dbReference>
<protein>
    <submittedName>
        <fullName evidence="6">Ring finger protein 32</fullName>
    </submittedName>
</protein>
<evidence type="ECO:0000256" key="2">
    <source>
        <dbReference type="ARBA" id="ARBA00022771"/>
    </source>
</evidence>
<dbReference type="PANTHER" id="PTHR14991">
    <property type="entry name" value="RING FINGER PROTEIN 32"/>
    <property type="match status" value="1"/>
</dbReference>
<keyword evidence="2 4" id="KW-0863">Zinc-finger</keyword>
<evidence type="ECO:0000313" key="6">
    <source>
        <dbReference type="Ensembl" id="ENSPSMP00000004890.1"/>
    </source>
</evidence>
<dbReference type="Pfam" id="PF00612">
    <property type="entry name" value="IQ"/>
    <property type="match status" value="1"/>
</dbReference>
<evidence type="ECO:0000313" key="7">
    <source>
        <dbReference type="Proteomes" id="UP000694414"/>
    </source>
</evidence>
<dbReference type="GeneTree" id="ENSGT00390000003759"/>
<dbReference type="InterPro" id="IPR001841">
    <property type="entry name" value="Znf_RING"/>
</dbReference>
<feature type="domain" description="RING-type" evidence="5">
    <location>
        <begin position="129"/>
        <end position="171"/>
    </location>
</feature>
<keyword evidence="1" id="KW-0479">Metal-binding</keyword>
<proteinExistence type="predicted"/>
<evidence type="ECO:0000259" key="5">
    <source>
        <dbReference type="PROSITE" id="PS50089"/>
    </source>
</evidence>
<name>A0A8C9DF24_PROSS</name>
<dbReference type="SMART" id="SM00184">
    <property type="entry name" value="RING"/>
    <property type="match status" value="1"/>
</dbReference>
<gene>
    <name evidence="6" type="primary">RNF32</name>
</gene>
<evidence type="ECO:0000256" key="4">
    <source>
        <dbReference type="PROSITE-ProRule" id="PRU00175"/>
    </source>
</evidence>
<dbReference type="Gene3D" id="1.20.5.190">
    <property type="match status" value="1"/>
</dbReference>
<organism evidence="6 7">
    <name type="scientific">Prolemur simus</name>
    <name type="common">Greater bamboo lemur</name>
    <name type="synonym">Hapalemur simus</name>
    <dbReference type="NCBI Taxonomy" id="1328070"/>
    <lineage>
        <taxon>Eukaryota</taxon>
        <taxon>Metazoa</taxon>
        <taxon>Chordata</taxon>
        <taxon>Craniata</taxon>
        <taxon>Vertebrata</taxon>
        <taxon>Euteleostomi</taxon>
        <taxon>Mammalia</taxon>
        <taxon>Eutheria</taxon>
        <taxon>Euarchontoglires</taxon>
        <taxon>Primates</taxon>
        <taxon>Strepsirrhini</taxon>
        <taxon>Lemuriformes</taxon>
        <taxon>Lemuridae</taxon>
        <taxon>Prolemur</taxon>
    </lineage>
</organism>
<keyword evidence="3" id="KW-0862">Zinc</keyword>
<dbReference type="InterPro" id="IPR000048">
    <property type="entry name" value="IQ_motif_EF-hand-BS"/>
</dbReference>
<dbReference type="GO" id="GO:0008270">
    <property type="term" value="F:zinc ion binding"/>
    <property type="evidence" value="ECO:0007669"/>
    <property type="project" value="UniProtKB-KW"/>
</dbReference>
<dbReference type="InterPro" id="IPR027370">
    <property type="entry name" value="Znf-RING_euk"/>
</dbReference>
<dbReference type="Pfam" id="PF13445">
    <property type="entry name" value="zf-RING_UBOX"/>
    <property type="match status" value="1"/>
</dbReference>
<accession>A0A8C9DF24</accession>
<dbReference type="AlphaFoldDB" id="A0A8C9DF24"/>
<evidence type="ECO:0000256" key="3">
    <source>
        <dbReference type="ARBA" id="ARBA00022833"/>
    </source>
</evidence>
<dbReference type="CDD" id="cd16677">
    <property type="entry name" value="RING-H2_RNF32_rpt1"/>
    <property type="match status" value="1"/>
</dbReference>
<dbReference type="PROSITE" id="PS50089">
    <property type="entry name" value="ZF_RING_2"/>
    <property type="match status" value="1"/>
</dbReference>
<reference evidence="6" key="1">
    <citation type="submission" date="2025-08" db="UniProtKB">
        <authorList>
            <consortium name="Ensembl"/>
        </authorList>
    </citation>
    <scope>IDENTIFICATION</scope>
</reference>